<dbReference type="InterPro" id="IPR050902">
    <property type="entry name" value="ABC_Transporter_SBP"/>
</dbReference>
<evidence type="ECO:0000256" key="1">
    <source>
        <dbReference type="SAM" id="SignalP"/>
    </source>
</evidence>
<evidence type="ECO:0000313" key="4">
    <source>
        <dbReference type="Proteomes" id="UP001247754"/>
    </source>
</evidence>
<dbReference type="EMBL" id="JAVKPH010000005">
    <property type="protein sequence ID" value="MDR5652179.1"/>
    <property type="molecule type" value="Genomic_DNA"/>
</dbReference>
<protein>
    <submittedName>
        <fullName evidence="3">ABC transporter substrate-binding protein</fullName>
    </submittedName>
</protein>
<accession>A0ABU1F6W4</accession>
<comment type="caution">
    <text evidence="3">The sequence shown here is derived from an EMBL/GenBank/DDBJ whole genome shotgun (WGS) entry which is preliminary data.</text>
</comment>
<evidence type="ECO:0000313" key="3">
    <source>
        <dbReference type="EMBL" id="MDR5652179.1"/>
    </source>
</evidence>
<dbReference type="Proteomes" id="UP001247754">
    <property type="component" value="Unassembled WGS sequence"/>
</dbReference>
<keyword evidence="1" id="KW-0732">Signal</keyword>
<keyword evidence="4" id="KW-1185">Reference proteome</keyword>
<proteinExistence type="predicted"/>
<dbReference type="RefSeq" id="WP_310456429.1">
    <property type="nucleotide sequence ID" value="NZ_JAVKPH010000005.1"/>
</dbReference>
<sequence length="284" mass="28348">MKMGAFLAAGLLALAAPALADPPQRIVSVGGSVTEIVAALGAADLLVGRDSTSTWPPEVAALPDVGYFRALSPEGVLGLAPDMVLAEADAGPVEAVEVLKAAGIPYVALPGEPSPEGIAAKITAVGEAIGRQAEAATLVETFAAEIAAVRADAAQVPAADRKRVLFVLANQAGRLLVGGEGSSAAAIIALAGGVNAGTGFHGYKQATDEAILTSAPDVILMMDREGDLAISDAEVLGHPALGTTPAAQAGAILRMDGLLLLGFGPRTAQAARQLHDALYGPSEG</sequence>
<dbReference type="SUPFAM" id="SSF53807">
    <property type="entry name" value="Helical backbone' metal receptor"/>
    <property type="match status" value="1"/>
</dbReference>
<dbReference type="InterPro" id="IPR002491">
    <property type="entry name" value="ABC_transptr_periplasmic_BD"/>
</dbReference>
<dbReference type="Gene3D" id="3.40.50.1980">
    <property type="entry name" value="Nitrogenase molybdenum iron protein domain"/>
    <property type="match status" value="2"/>
</dbReference>
<dbReference type="PANTHER" id="PTHR30535">
    <property type="entry name" value="VITAMIN B12-BINDING PROTEIN"/>
    <property type="match status" value="1"/>
</dbReference>
<evidence type="ECO:0000259" key="2">
    <source>
        <dbReference type="PROSITE" id="PS50983"/>
    </source>
</evidence>
<feature type="chain" id="PRO_5046824783" evidence="1">
    <location>
        <begin position="21"/>
        <end position="284"/>
    </location>
</feature>
<reference evidence="3 4" key="1">
    <citation type="submission" date="2023-09" db="EMBL/GenBank/DDBJ databases">
        <title>Xinfangfangia sedmenti sp. nov., isolated the sedment.</title>
        <authorList>
            <person name="Xu L."/>
        </authorList>
    </citation>
    <scope>NUCLEOTIDE SEQUENCE [LARGE SCALE GENOMIC DNA]</scope>
    <source>
        <strain evidence="3 4">LG-4</strain>
    </source>
</reference>
<organism evidence="3 4">
    <name type="scientific">Ruixingdingia sedimenti</name>
    <dbReference type="NCBI Taxonomy" id="3073604"/>
    <lineage>
        <taxon>Bacteria</taxon>
        <taxon>Pseudomonadati</taxon>
        <taxon>Pseudomonadota</taxon>
        <taxon>Alphaproteobacteria</taxon>
        <taxon>Rhodobacterales</taxon>
        <taxon>Paracoccaceae</taxon>
        <taxon>Ruixingdingia</taxon>
    </lineage>
</organism>
<feature type="domain" description="Fe/B12 periplasmic-binding" evidence="2">
    <location>
        <begin position="25"/>
        <end position="282"/>
    </location>
</feature>
<gene>
    <name evidence="3" type="ORF">RGD00_06175</name>
</gene>
<dbReference type="PROSITE" id="PS50983">
    <property type="entry name" value="FE_B12_PBP"/>
    <property type="match status" value="1"/>
</dbReference>
<name>A0ABU1F6W4_9RHOB</name>
<feature type="signal peptide" evidence="1">
    <location>
        <begin position="1"/>
        <end position="20"/>
    </location>
</feature>
<dbReference type="PANTHER" id="PTHR30535:SF4">
    <property type="entry name" value="HEMIN-BINDING PERIPLASMIC PROTEIN HMUT"/>
    <property type="match status" value="1"/>
</dbReference>
<dbReference type="Pfam" id="PF01497">
    <property type="entry name" value="Peripla_BP_2"/>
    <property type="match status" value="1"/>
</dbReference>